<feature type="domain" description="Glycoside hydrolase family 3 C-terminal" evidence="5">
    <location>
        <begin position="363"/>
        <end position="452"/>
    </location>
</feature>
<dbReference type="AlphaFoldDB" id="A0AAE0DX80"/>
<dbReference type="InterPro" id="IPR057993">
    <property type="entry name" value="HD-Zip_IV_C"/>
</dbReference>
<evidence type="ECO:0000259" key="5">
    <source>
        <dbReference type="Pfam" id="PF01915"/>
    </source>
</evidence>
<feature type="domain" description="HD-Zip IV C-terminal" evidence="6">
    <location>
        <begin position="115"/>
        <end position="167"/>
    </location>
</feature>
<dbReference type="Pfam" id="PF01852">
    <property type="entry name" value="START"/>
    <property type="match status" value="1"/>
</dbReference>
<keyword evidence="8" id="KW-1185">Reference proteome</keyword>
<protein>
    <submittedName>
        <fullName evidence="7">Uncharacterized protein</fullName>
    </submittedName>
</protein>
<dbReference type="GO" id="GO:0046556">
    <property type="term" value="F:alpha-L-arabinofuranosidase activity"/>
    <property type="evidence" value="ECO:0007669"/>
    <property type="project" value="TreeGrafter"/>
</dbReference>
<evidence type="ECO:0000256" key="2">
    <source>
        <dbReference type="ARBA" id="ARBA00023295"/>
    </source>
</evidence>
<dbReference type="Pfam" id="PF01915">
    <property type="entry name" value="Glyco_hydro_3_C"/>
    <property type="match status" value="1"/>
</dbReference>
<dbReference type="EMBL" id="JANJYJ010000008">
    <property type="protein sequence ID" value="KAK3194238.1"/>
    <property type="molecule type" value="Genomic_DNA"/>
</dbReference>
<feature type="transmembrane region" description="Helical" evidence="3">
    <location>
        <begin position="193"/>
        <end position="219"/>
    </location>
</feature>
<keyword evidence="3" id="KW-0472">Membrane</keyword>
<dbReference type="GO" id="GO:0045493">
    <property type="term" value="P:xylan catabolic process"/>
    <property type="evidence" value="ECO:0007669"/>
    <property type="project" value="InterPro"/>
</dbReference>
<dbReference type="Proteomes" id="UP001281410">
    <property type="component" value="Unassembled WGS sequence"/>
</dbReference>
<accession>A0AAE0DX80</accession>
<dbReference type="PANTHER" id="PTHR42721:SF45">
    <property type="entry name" value="BETA-D-XYLOSIDASE 2-RELATED"/>
    <property type="match status" value="1"/>
</dbReference>
<name>A0AAE0DX80_9ROSI</name>
<keyword evidence="3" id="KW-0812">Transmembrane</keyword>
<evidence type="ECO:0000313" key="8">
    <source>
        <dbReference type="Proteomes" id="UP001281410"/>
    </source>
</evidence>
<gene>
    <name evidence="7" type="ORF">Dsin_025548</name>
</gene>
<organism evidence="7 8">
    <name type="scientific">Dipteronia sinensis</name>
    <dbReference type="NCBI Taxonomy" id="43782"/>
    <lineage>
        <taxon>Eukaryota</taxon>
        <taxon>Viridiplantae</taxon>
        <taxon>Streptophyta</taxon>
        <taxon>Embryophyta</taxon>
        <taxon>Tracheophyta</taxon>
        <taxon>Spermatophyta</taxon>
        <taxon>Magnoliopsida</taxon>
        <taxon>eudicotyledons</taxon>
        <taxon>Gunneridae</taxon>
        <taxon>Pentapetalae</taxon>
        <taxon>rosids</taxon>
        <taxon>malvids</taxon>
        <taxon>Sapindales</taxon>
        <taxon>Sapindaceae</taxon>
        <taxon>Hippocastanoideae</taxon>
        <taxon>Acereae</taxon>
        <taxon>Dipteronia</taxon>
    </lineage>
</organism>
<dbReference type="InterPro" id="IPR036881">
    <property type="entry name" value="Glyco_hydro_3_C_sf"/>
</dbReference>
<evidence type="ECO:0000259" key="6">
    <source>
        <dbReference type="Pfam" id="PF25797"/>
    </source>
</evidence>
<dbReference type="InterPro" id="IPR017853">
    <property type="entry name" value="GH"/>
</dbReference>
<evidence type="ECO:0000259" key="4">
    <source>
        <dbReference type="Pfam" id="PF01852"/>
    </source>
</evidence>
<dbReference type="InterPro" id="IPR002913">
    <property type="entry name" value="START_lipid-bd_dom"/>
</dbReference>
<dbReference type="PANTHER" id="PTHR42721">
    <property type="entry name" value="SUGAR HYDROLASE-RELATED"/>
    <property type="match status" value="1"/>
</dbReference>
<dbReference type="GO" id="GO:0031222">
    <property type="term" value="P:arabinan catabolic process"/>
    <property type="evidence" value="ECO:0007669"/>
    <property type="project" value="TreeGrafter"/>
</dbReference>
<dbReference type="Pfam" id="PF25797">
    <property type="entry name" value="PDF2_C"/>
    <property type="match status" value="1"/>
</dbReference>
<evidence type="ECO:0000313" key="7">
    <source>
        <dbReference type="EMBL" id="KAK3194238.1"/>
    </source>
</evidence>
<keyword evidence="2" id="KW-0326">Glycosidase</keyword>
<dbReference type="SUPFAM" id="SSF51445">
    <property type="entry name" value="(Trans)glycosidases"/>
    <property type="match status" value="1"/>
</dbReference>
<evidence type="ECO:0000256" key="1">
    <source>
        <dbReference type="ARBA" id="ARBA00022801"/>
    </source>
</evidence>
<dbReference type="InterPro" id="IPR002772">
    <property type="entry name" value="Glyco_hydro_3_C"/>
</dbReference>
<dbReference type="Gene3D" id="3.40.50.1700">
    <property type="entry name" value="Glycoside hydrolase family 3 C-terminal domain"/>
    <property type="match status" value="1"/>
</dbReference>
<dbReference type="InterPro" id="IPR044993">
    <property type="entry name" value="BXL"/>
</dbReference>
<proteinExistence type="predicted"/>
<keyword evidence="3" id="KW-1133">Transmembrane helix</keyword>
<reference evidence="7" key="1">
    <citation type="journal article" date="2023" name="Plant J.">
        <title>Genome sequences and population genomics provide insights into the demographic history, inbreeding, and mutation load of two 'living fossil' tree species of Dipteronia.</title>
        <authorList>
            <person name="Feng Y."/>
            <person name="Comes H.P."/>
            <person name="Chen J."/>
            <person name="Zhu S."/>
            <person name="Lu R."/>
            <person name="Zhang X."/>
            <person name="Li P."/>
            <person name="Qiu J."/>
            <person name="Olsen K.M."/>
            <person name="Qiu Y."/>
        </authorList>
    </citation>
    <scope>NUCLEOTIDE SEQUENCE</scope>
    <source>
        <strain evidence="7">NBL</strain>
    </source>
</reference>
<feature type="domain" description="START" evidence="4">
    <location>
        <begin position="21"/>
        <end position="64"/>
    </location>
</feature>
<comment type="caution">
    <text evidence="7">The sequence shown here is derived from an EMBL/GenBank/DDBJ whole genome shotgun (WGS) entry which is preliminary data.</text>
</comment>
<keyword evidence="1" id="KW-0378">Hydrolase</keyword>
<dbReference type="GO" id="GO:0009044">
    <property type="term" value="F:xylan 1,4-beta-xylosidase activity"/>
    <property type="evidence" value="ECO:0007669"/>
    <property type="project" value="InterPro"/>
</dbReference>
<dbReference type="GO" id="GO:0008289">
    <property type="term" value="F:lipid binding"/>
    <property type="evidence" value="ECO:0007669"/>
    <property type="project" value="InterPro"/>
</dbReference>
<evidence type="ECO:0000256" key="3">
    <source>
        <dbReference type="SAM" id="Phobius"/>
    </source>
</evidence>
<sequence>MEELIACKKAVGKIVSRSPNMHAELQVLSPLVPVREVNFLRFCKQHAEGVWVVVNVSVDTIRETSSAVHKWNKLNAGNVHEDVRLMSRKSVVDLHSLTFLVMNGLEASWTCSQMAINANQSSMSILQETCIDVDGSLVMYAPVNLPVMHVVINGGFAIIPDGSGSRGRKANGGSTNGNGCNNGAGNGVTPQRLFIFALGMLWCSIFEALFFALGCLGGIDPWILFYSGRGVLFLHVRCSLEGIVSSDPVRGVLFLQARYGIRGRSLRMLNCSRSWSLVFAHSVRYIVSDCDSVGVYYNAQHYTSTPEVVVADAIKVGLDLDCGPFLGLHREKVVKKGLLSEADINKALVNTLTVQIRLARQSLVLLKNHGHILPLSHIRPRTVAVIGPNSDVAVTMIANCAGKYAWKIHQQGCKDVGDDKLFNAAIDDSHRADATILVMGLDQSIEAKARDMNFCLDANKSLCLRLPSHLEVRLYWIYVWWTY</sequence>